<feature type="domain" description="NIDO" evidence="2">
    <location>
        <begin position="118"/>
        <end position="174"/>
    </location>
</feature>
<dbReference type="Proteomes" id="UP000486602">
    <property type="component" value="Unassembled WGS sequence"/>
</dbReference>
<dbReference type="GO" id="GO:0007160">
    <property type="term" value="P:cell-matrix adhesion"/>
    <property type="evidence" value="ECO:0007669"/>
    <property type="project" value="InterPro"/>
</dbReference>
<feature type="chain" id="PRO_5029717977" description="NIDO domain-containing protein" evidence="1">
    <location>
        <begin position="25"/>
        <end position="294"/>
    </location>
</feature>
<dbReference type="Pfam" id="PF06119">
    <property type="entry name" value="NIDO"/>
    <property type="match status" value="1"/>
</dbReference>
<name>A0A7K3WQ25_9FLAO</name>
<evidence type="ECO:0000256" key="1">
    <source>
        <dbReference type="SAM" id="SignalP"/>
    </source>
</evidence>
<accession>A0A7K3WQ25</accession>
<dbReference type="AlphaFoldDB" id="A0A7K3WQ25"/>
<evidence type="ECO:0000313" key="4">
    <source>
        <dbReference type="Proteomes" id="UP000486602"/>
    </source>
</evidence>
<keyword evidence="4" id="KW-1185">Reference proteome</keyword>
<comment type="caution">
    <text evidence="3">The sequence shown here is derived from an EMBL/GenBank/DDBJ whole genome shotgun (WGS) entry which is preliminary data.</text>
</comment>
<feature type="signal peptide" evidence="1">
    <location>
        <begin position="1"/>
        <end position="24"/>
    </location>
</feature>
<dbReference type="InterPro" id="IPR003886">
    <property type="entry name" value="NIDO_dom"/>
</dbReference>
<keyword evidence="1" id="KW-0732">Signal</keyword>
<dbReference type="EMBL" id="JAAGVY010000012">
    <property type="protein sequence ID" value="NEN23588.1"/>
    <property type="molecule type" value="Genomic_DNA"/>
</dbReference>
<dbReference type="RefSeq" id="WP_163284966.1">
    <property type="nucleotide sequence ID" value="NZ_JAAGVY010000012.1"/>
</dbReference>
<evidence type="ECO:0000259" key="2">
    <source>
        <dbReference type="Pfam" id="PF06119"/>
    </source>
</evidence>
<sequence length="294" mass="32906">MKTLNYFSKAIIATAIFCSTQIMAQDLSGTLATISETPEYVKAKDQGENLFQSLREHVPAATRSLITEQIFLEKTDIPPYLTTSLAQDGWVKLDLTDDGSALLKLPFAFSFFDSIQNTVWVNANGNLSFGSSVGNFTPEYFPLNMQLIAPFWADLQKSSIYSNSGIYLLQEESSLRILYRNMALYDKDAANTVTFEVILKEKSNTGGGNVSFAYHHISPKLMESLIGNQQKGKPLFICGINTGDLDNHILIQLFDNLIYSFSLADSNVYGMMNADYYSFNMETKSEFAQNLFVH</sequence>
<evidence type="ECO:0000313" key="3">
    <source>
        <dbReference type="EMBL" id="NEN23588.1"/>
    </source>
</evidence>
<protein>
    <recommendedName>
        <fullName evidence="2">NIDO domain-containing protein</fullName>
    </recommendedName>
</protein>
<organism evidence="3 4">
    <name type="scientific">Cryomorpha ignava</name>
    <dbReference type="NCBI Taxonomy" id="101383"/>
    <lineage>
        <taxon>Bacteria</taxon>
        <taxon>Pseudomonadati</taxon>
        <taxon>Bacteroidota</taxon>
        <taxon>Flavobacteriia</taxon>
        <taxon>Flavobacteriales</taxon>
        <taxon>Cryomorphaceae</taxon>
        <taxon>Cryomorpha</taxon>
    </lineage>
</organism>
<proteinExistence type="predicted"/>
<gene>
    <name evidence="3" type="ORF">G3O08_08750</name>
</gene>
<reference evidence="3 4" key="1">
    <citation type="submission" date="2020-02" db="EMBL/GenBank/DDBJ databases">
        <title>Out from the shadows clarifying the taxonomy of the family Cryomorphaceae and related taxa by utilizing the GTDB taxonomic framework.</title>
        <authorList>
            <person name="Bowman J.P."/>
        </authorList>
    </citation>
    <scope>NUCLEOTIDE SEQUENCE [LARGE SCALE GENOMIC DNA]</scope>
    <source>
        <strain evidence="3 4">QSSC 1-22</strain>
    </source>
</reference>